<dbReference type="Pfam" id="PF12896">
    <property type="entry name" value="ANAPC4"/>
    <property type="match status" value="1"/>
</dbReference>
<dbReference type="InterPro" id="IPR001680">
    <property type="entry name" value="WD40_rpt"/>
</dbReference>
<dbReference type="SUPFAM" id="SSF50978">
    <property type="entry name" value="WD40 repeat-like"/>
    <property type="match status" value="1"/>
</dbReference>
<proteinExistence type="predicted"/>
<keyword evidence="3" id="KW-0498">Mitosis</keyword>
<organism evidence="9 10">
    <name type="scientific">Blyttiomyces helicus</name>
    <dbReference type="NCBI Taxonomy" id="388810"/>
    <lineage>
        <taxon>Eukaryota</taxon>
        <taxon>Fungi</taxon>
        <taxon>Fungi incertae sedis</taxon>
        <taxon>Chytridiomycota</taxon>
        <taxon>Chytridiomycota incertae sedis</taxon>
        <taxon>Chytridiomycetes</taxon>
        <taxon>Chytridiomycetes incertae sedis</taxon>
        <taxon>Blyttiomyces</taxon>
    </lineage>
</organism>
<dbReference type="GO" id="GO:0051301">
    <property type="term" value="P:cell division"/>
    <property type="evidence" value="ECO:0007669"/>
    <property type="project" value="UniProtKB-KW"/>
</dbReference>
<dbReference type="GO" id="GO:0034399">
    <property type="term" value="C:nuclear periphery"/>
    <property type="evidence" value="ECO:0007669"/>
    <property type="project" value="TreeGrafter"/>
</dbReference>
<feature type="compositionally biased region" description="Low complexity" evidence="6">
    <location>
        <begin position="385"/>
        <end position="399"/>
    </location>
</feature>
<dbReference type="InterPro" id="IPR036322">
    <property type="entry name" value="WD40_repeat_dom_sf"/>
</dbReference>
<dbReference type="Gene3D" id="2.130.10.10">
    <property type="entry name" value="YVTN repeat-like/Quinoprotein amine dehydrogenase"/>
    <property type="match status" value="1"/>
</dbReference>
<accession>A0A4P9WLM1</accession>
<dbReference type="InterPro" id="IPR024977">
    <property type="entry name" value="Apc4-like_WD40_dom"/>
</dbReference>
<dbReference type="Proteomes" id="UP000269721">
    <property type="component" value="Unassembled WGS sequence"/>
</dbReference>
<keyword evidence="5" id="KW-0131">Cell cycle</keyword>
<dbReference type="InterPro" id="IPR015943">
    <property type="entry name" value="WD40/YVTN_repeat-like_dom_sf"/>
</dbReference>
<evidence type="ECO:0000256" key="4">
    <source>
        <dbReference type="ARBA" id="ARBA00022786"/>
    </source>
</evidence>
<feature type="domain" description="Anaphase-promoting complex subunit 4 long" evidence="8">
    <location>
        <begin position="257"/>
        <end position="356"/>
    </location>
</feature>
<dbReference type="GO" id="GO:0005680">
    <property type="term" value="C:anaphase-promoting complex"/>
    <property type="evidence" value="ECO:0007669"/>
    <property type="project" value="InterPro"/>
</dbReference>
<keyword evidence="4" id="KW-0833">Ubl conjugation pathway</keyword>
<name>A0A4P9WLM1_9FUNG</name>
<dbReference type="SMART" id="SM00320">
    <property type="entry name" value="WD40"/>
    <property type="match status" value="3"/>
</dbReference>
<reference evidence="10" key="1">
    <citation type="journal article" date="2018" name="Nat. Microbiol.">
        <title>Leveraging single-cell genomics to expand the fungal tree of life.</title>
        <authorList>
            <person name="Ahrendt S.R."/>
            <person name="Quandt C.A."/>
            <person name="Ciobanu D."/>
            <person name="Clum A."/>
            <person name="Salamov A."/>
            <person name="Andreopoulos B."/>
            <person name="Cheng J.F."/>
            <person name="Woyke T."/>
            <person name="Pelin A."/>
            <person name="Henrissat B."/>
            <person name="Reynolds N.K."/>
            <person name="Benny G.L."/>
            <person name="Smith M.E."/>
            <person name="James T.Y."/>
            <person name="Grigoriev I.V."/>
        </authorList>
    </citation>
    <scope>NUCLEOTIDE SEQUENCE [LARGE SCALE GENOMIC DNA]</scope>
</reference>
<evidence type="ECO:0000313" key="10">
    <source>
        <dbReference type="Proteomes" id="UP000269721"/>
    </source>
</evidence>
<dbReference type="PANTHER" id="PTHR13260:SF0">
    <property type="entry name" value="ANAPHASE-PROMOTING COMPLEX SUBUNIT 4"/>
    <property type="match status" value="1"/>
</dbReference>
<evidence type="ECO:0000313" key="9">
    <source>
        <dbReference type="EMBL" id="RKO93075.1"/>
    </source>
</evidence>
<evidence type="ECO:0000256" key="1">
    <source>
        <dbReference type="ARBA" id="ARBA00016067"/>
    </source>
</evidence>
<evidence type="ECO:0000259" key="7">
    <source>
        <dbReference type="Pfam" id="PF12894"/>
    </source>
</evidence>
<dbReference type="GO" id="GO:0031145">
    <property type="term" value="P:anaphase-promoting complex-dependent catabolic process"/>
    <property type="evidence" value="ECO:0007669"/>
    <property type="project" value="InterPro"/>
</dbReference>
<sequence>MAATAISDPDLPDILHAAWQQKAFQQPLSSISWCPNKDFVAILFENGDVQAFRLGDPRFSPWDRVCTFSAAKTGPVTALAWRPDGTVLALGYECGTVRLYRVEPPQLVHEFRTTQSEVSCLVWTAEESTGTASELNYRSQMNSFFEMRDISNHLPRLIPYENRHRNNNSTIGATIDKDENLNVLFVGDEDGVKYISSIYGIIHLGAQRVGGDEAKASRILNASISPDLSLVSILHAAPTSTSSREVSRCFLSTFGTGQLYNLKKDIRVLAWRSTHLDHLLNYINEGVRALAKEAEKISKAVAEQTDIFDAAEQEHSANPAGFPTALVSVLLTCIMSQSFTNYLVHKIKERLFSNIDRDFLRIGDQKMGGYPRIGIFRHDRDHHGPSSAGSRISSPSSGEPAWISAKGGYFTTHRLPSPILPLCNSEEKNLGLDEQQVQEAINFTELLIKRTAALARVLKELRGSAPEFMKWLGAGTYSEPLIMPLWLVREEWVLRNLLGTL</sequence>
<evidence type="ECO:0000256" key="6">
    <source>
        <dbReference type="SAM" id="MobiDB-lite"/>
    </source>
</evidence>
<feature type="domain" description="Anaphase-promoting complex subunit 4-like WD40" evidence="7">
    <location>
        <begin position="32"/>
        <end position="125"/>
    </location>
</feature>
<dbReference type="InterPro" id="IPR024790">
    <property type="entry name" value="APC4_long_dom"/>
</dbReference>
<dbReference type="InterPro" id="IPR024789">
    <property type="entry name" value="APC4"/>
</dbReference>
<dbReference type="GO" id="GO:0070979">
    <property type="term" value="P:protein K11-linked ubiquitination"/>
    <property type="evidence" value="ECO:0007669"/>
    <property type="project" value="TreeGrafter"/>
</dbReference>
<evidence type="ECO:0000256" key="3">
    <source>
        <dbReference type="ARBA" id="ARBA00022776"/>
    </source>
</evidence>
<dbReference type="AlphaFoldDB" id="A0A4P9WLM1"/>
<evidence type="ECO:0000256" key="5">
    <source>
        <dbReference type="ARBA" id="ARBA00023306"/>
    </source>
</evidence>
<dbReference type="OrthoDB" id="2110451at2759"/>
<protein>
    <recommendedName>
        <fullName evidence="1">Anaphase-promoting complex subunit 4</fullName>
    </recommendedName>
</protein>
<dbReference type="PANTHER" id="PTHR13260">
    <property type="entry name" value="ANAPHASE PROMOTING COMPLEX SUBUNIT 4 APC4"/>
    <property type="match status" value="1"/>
</dbReference>
<evidence type="ECO:0000256" key="2">
    <source>
        <dbReference type="ARBA" id="ARBA00022618"/>
    </source>
</evidence>
<gene>
    <name evidence="9" type="ORF">BDK51DRAFT_44063</name>
</gene>
<keyword evidence="10" id="KW-1185">Reference proteome</keyword>
<dbReference type="EMBL" id="KZ994385">
    <property type="protein sequence ID" value="RKO93075.1"/>
    <property type="molecule type" value="Genomic_DNA"/>
</dbReference>
<feature type="region of interest" description="Disordered" evidence="6">
    <location>
        <begin position="380"/>
        <end position="399"/>
    </location>
</feature>
<keyword evidence="2" id="KW-0132">Cell division</keyword>
<dbReference type="Pfam" id="PF12894">
    <property type="entry name" value="ANAPC4_WD40"/>
    <property type="match status" value="1"/>
</dbReference>
<evidence type="ECO:0000259" key="8">
    <source>
        <dbReference type="Pfam" id="PF12896"/>
    </source>
</evidence>